<dbReference type="EMBL" id="JBHULT010000010">
    <property type="protein sequence ID" value="MFD2518482.1"/>
    <property type="molecule type" value="Genomic_DNA"/>
</dbReference>
<accession>A0ABW5IXS9</accession>
<dbReference type="InterPro" id="IPR039437">
    <property type="entry name" value="FrzH/put_lumazine-bd"/>
</dbReference>
<keyword evidence="1" id="KW-0732">Signal</keyword>
<feature type="chain" id="PRO_5045969298" evidence="1">
    <location>
        <begin position="20"/>
        <end position="158"/>
    </location>
</feature>
<organism evidence="2 3">
    <name type="scientific">Salinimicrobium flavum</name>
    <dbReference type="NCBI Taxonomy" id="1737065"/>
    <lineage>
        <taxon>Bacteria</taxon>
        <taxon>Pseudomonadati</taxon>
        <taxon>Bacteroidota</taxon>
        <taxon>Flavobacteriia</taxon>
        <taxon>Flavobacteriales</taxon>
        <taxon>Flavobacteriaceae</taxon>
        <taxon>Salinimicrobium</taxon>
    </lineage>
</organism>
<dbReference type="Proteomes" id="UP001597468">
    <property type="component" value="Unassembled WGS sequence"/>
</dbReference>
<dbReference type="InterPro" id="IPR032710">
    <property type="entry name" value="NTF2-like_dom_sf"/>
</dbReference>
<comment type="caution">
    <text evidence="2">The sequence shown here is derived from an EMBL/GenBank/DDBJ whole genome shotgun (WGS) entry which is preliminary data.</text>
</comment>
<feature type="signal peptide" evidence="1">
    <location>
        <begin position="1"/>
        <end position="19"/>
    </location>
</feature>
<name>A0ABW5IXS9_9FLAO</name>
<keyword evidence="3" id="KW-1185">Reference proteome</keyword>
<evidence type="ECO:0000313" key="2">
    <source>
        <dbReference type="EMBL" id="MFD2518482.1"/>
    </source>
</evidence>
<proteinExistence type="predicted"/>
<sequence>MIKFIPTMILLCLTISVSAQEISEDEKVKKTIETFFQGFHARDSVVMKSVFHEDPIVQTIGRTKEGEVKLVNEELGKVLKGIVAIPLETEFKEVLHNYEIKIDGEMAHAWTPYSFYMNGNFSHCGVNSFQLLKVKEEWKIIFLIDTRRKEGCEGRKMK</sequence>
<evidence type="ECO:0000313" key="3">
    <source>
        <dbReference type="Proteomes" id="UP001597468"/>
    </source>
</evidence>
<dbReference type="Gene3D" id="3.10.450.50">
    <property type="match status" value="1"/>
</dbReference>
<protein>
    <submittedName>
        <fullName evidence="2">Nuclear transport factor 2 family protein</fullName>
    </submittedName>
</protein>
<dbReference type="Pfam" id="PF12893">
    <property type="entry name" value="Lumazine_bd_2"/>
    <property type="match status" value="1"/>
</dbReference>
<gene>
    <name evidence="2" type="ORF">ACFSTG_11290</name>
</gene>
<dbReference type="SUPFAM" id="SSF54427">
    <property type="entry name" value="NTF2-like"/>
    <property type="match status" value="1"/>
</dbReference>
<dbReference type="RefSeq" id="WP_380752686.1">
    <property type="nucleotide sequence ID" value="NZ_JBHULT010000010.1"/>
</dbReference>
<reference evidence="3" key="1">
    <citation type="journal article" date="2019" name="Int. J. Syst. Evol. Microbiol.">
        <title>The Global Catalogue of Microorganisms (GCM) 10K type strain sequencing project: providing services to taxonomists for standard genome sequencing and annotation.</title>
        <authorList>
            <consortium name="The Broad Institute Genomics Platform"/>
            <consortium name="The Broad Institute Genome Sequencing Center for Infectious Disease"/>
            <person name="Wu L."/>
            <person name="Ma J."/>
        </authorList>
    </citation>
    <scope>NUCLEOTIDE SEQUENCE [LARGE SCALE GENOMIC DNA]</scope>
    <source>
        <strain evidence="3">KCTC 42585</strain>
    </source>
</reference>
<evidence type="ECO:0000256" key="1">
    <source>
        <dbReference type="SAM" id="SignalP"/>
    </source>
</evidence>